<dbReference type="Proteomes" id="UP000014731">
    <property type="component" value="Segment"/>
</dbReference>
<reference evidence="6 7" key="1">
    <citation type="journal article" date="2013" name="Proc. Natl. Acad. Sci. U.S.A.">
        <title>Twelve previously unknown phage genera are ubiquitous in global oceans.</title>
        <authorList>
            <person name="Holmfeldt K."/>
            <person name="Solonenko N."/>
            <person name="Shah M."/>
            <person name="Corrier K."/>
            <person name="Riemann L."/>
            <person name="Verberkmoes N.C."/>
            <person name="Sullivan M.B."/>
        </authorList>
    </citation>
    <scope>NUCLEOTIDE SEQUENCE [LARGE SCALE GENOMIC DNA]</scope>
    <source>
        <strain evidence="6">Phi19:3</strain>
    </source>
</reference>
<comment type="function">
    <text evidence="3">Counteracts the host Pycsar antiviral defense system. Phosphodiesterase that enables metal-dependent hydrolysis of host cyclic nucleotide Pycsar defense signals such as cCMP and cUMP.</text>
</comment>
<evidence type="ECO:0000313" key="7">
    <source>
        <dbReference type="Proteomes" id="UP000014731"/>
    </source>
</evidence>
<dbReference type="InterPro" id="IPR036866">
    <property type="entry name" value="RibonucZ/Hydroxyglut_hydro"/>
</dbReference>
<evidence type="ECO:0000256" key="4">
    <source>
        <dbReference type="ARBA" id="ARBA00034308"/>
    </source>
</evidence>
<organism evidence="6 7">
    <name type="scientific">Cellulophaga phage phi19:3</name>
    <dbReference type="NCBI Taxonomy" id="1327971"/>
    <lineage>
        <taxon>Viruses</taxon>
        <taxon>Duplodnaviria</taxon>
        <taxon>Heunggongvirae</taxon>
        <taxon>Uroviricota</taxon>
        <taxon>Caudoviricetes</taxon>
        <taxon>Pachyviridae</taxon>
        <taxon>Baltivirus</taxon>
        <taxon>Baltivirus phi19tres</taxon>
    </lineage>
</organism>
<dbReference type="PANTHER" id="PTHR47619:SF1">
    <property type="entry name" value="EXODEOXYRIBONUCLEASE WALJ"/>
    <property type="match status" value="1"/>
</dbReference>
<dbReference type="KEGG" id="vg:16881029"/>
<dbReference type="PANTHER" id="PTHR47619">
    <property type="entry name" value="METALLO-HYDROLASE YYCJ-RELATED"/>
    <property type="match status" value="1"/>
</dbReference>
<evidence type="ECO:0000259" key="5">
    <source>
        <dbReference type="SMART" id="SM00849"/>
    </source>
</evidence>
<dbReference type="RefSeq" id="YP_008240806.1">
    <property type="nucleotide sequence ID" value="NC_021789.1"/>
</dbReference>
<keyword evidence="1" id="KW-0945">Host-virus interaction</keyword>
<dbReference type="GeneID" id="16881029"/>
<name>R9ZY20_9CAUD</name>
<reference evidence="7" key="2">
    <citation type="submission" date="2013-03" db="EMBL/GenBank/DDBJ databases">
        <title>The Cellulophaga phages: a novel, diverse, and globally ubiquitous model system.</title>
        <authorList>
            <person name="Holmfeldt K."/>
            <person name="Solonenko N."/>
            <person name="Shah M."/>
            <person name="Corrier K."/>
            <person name="Riemann L."/>
            <person name="VerBerkmoes N.C."/>
            <person name="Sullivan M.B."/>
        </authorList>
    </citation>
    <scope>NUCLEOTIDE SEQUENCE [LARGE SCALE GENOMIC DNA]</scope>
</reference>
<accession>R9ZY20</accession>
<dbReference type="InterPro" id="IPR052533">
    <property type="entry name" value="WalJ/YycJ-like"/>
</dbReference>
<evidence type="ECO:0000256" key="3">
    <source>
        <dbReference type="ARBA" id="ARBA00034293"/>
    </source>
</evidence>
<dbReference type="GO" id="GO:0052170">
    <property type="term" value="P:symbiont-mediated suppression of host innate immune response"/>
    <property type="evidence" value="ECO:0007669"/>
    <property type="project" value="UniProtKB-KW"/>
</dbReference>
<keyword evidence="7" id="KW-1185">Reference proteome</keyword>
<dbReference type="OrthoDB" id="10334at10239"/>
<dbReference type="Gene3D" id="3.60.15.10">
    <property type="entry name" value="Ribonuclease Z/Hydroxyacylglutathione hydrolase-like"/>
    <property type="match status" value="1"/>
</dbReference>
<gene>
    <name evidence="6" type="ORF">Phi19:3_gp021</name>
</gene>
<keyword evidence="2" id="KW-0899">Viral immunoevasion</keyword>
<protein>
    <submittedName>
        <fullName evidence="6">Metallo-beta-lactamase domain-containing protein</fullName>
    </submittedName>
</protein>
<dbReference type="SMART" id="SM00849">
    <property type="entry name" value="Lactamase_B"/>
    <property type="match status" value="1"/>
</dbReference>
<keyword evidence="1" id="KW-1090">Inhibition of host innate immune response by virus</keyword>
<dbReference type="SUPFAM" id="SSF56281">
    <property type="entry name" value="Metallo-hydrolase/oxidoreductase"/>
    <property type="match status" value="1"/>
</dbReference>
<proteinExistence type="inferred from homology"/>
<dbReference type="Pfam" id="PF12706">
    <property type="entry name" value="Lactamase_B_2"/>
    <property type="match status" value="1"/>
</dbReference>
<dbReference type="EMBL" id="KC821608">
    <property type="protein sequence ID" value="AGO47425.1"/>
    <property type="molecule type" value="Genomic_DNA"/>
</dbReference>
<evidence type="ECO:0000256" key="1">
    <source>
        <dbReference type="ARBA" id="ARBA00022632"/>
    </source>
</evidence>
<evidence type="ECO:0000256" key="2">
    <source>
        <dbReference type="ARBA" id="ARBA00023280"/>
    </source>
</evidence>
<comment type="similarity">
    <text evidence="4">Belongs to the anti-Pycsar protein Apyc1 family.</text>
</comment>
<dbReference type="InterPro" id="IPR001279">
    <property type="entry name" value="Metallo-B-lactamas"/>
</dbReference>
<feature type="domain" description="Metallo-beta-lactamase" evidence="5">
    <location>
        <begin position="11"/>
        <end position="183"/>
    </location>
</feature>
<sequence length="247" mass="27819">MKLDVIGSGSKGNCYLLTDNDGVMLIVEAGVHPVDIKKSINYNLENVAACIVTHGHQDHCKGVSHLAASGVPIYASKGTLEETNMIGHHRSVILEPMKKVKIGPYTVLGYPTIHDTKEPMGFIISHPESGSICFLTDTVYSPFKFANISHWIVEANYCEDIIEEKRKFGLENQFLRDRVLSSHMSFQNLQDMLRANDLSKTRTITLIHLSDRNSNEIEFKRKIEEEFIKETYIADSGLSINLNKYAF</sequence>
<evidence type="ECO:0000313" key="6">
    <source>
        <dbReference type="EMBL" id="AGO47425.1"/>
    </source>
</evidence>